<evidence type="ECO:0000256" key="2">
    <source>
        <dbReference type="ARBA" id="ARBA00010973"/>
    </source>
</evidence>
<dbReference type="EMBL" id="LSEF01000026">
    <property type="protein sequence ID" value="OAF19258.1"/>
    <property type="molecule type" value="Genomic_DNA"/>
</dbReference>
<dbReference type="Pfam" id="PF01522">
    <property type="entry name" value="Polysacc_deac_1"/>
    <property type="match status" value="1"/>
</dbReference>
<dbReference type="GO" id="GO:0046872">
    <property type="term" value="F:metal ion binding"/>
    <property type="evidence" value="ECO:0007669"/>
    <property type="project" value="UniProtKB-KW"/>
</dbReference>
<comment type="caution">
    <text evidence="8">The sequence shown here is derived from an EMBL/GenBank/DDBJ whole genome shotgun (WGS) entry which is preliminary data.</text>
</comment>
<proteinExistence type="inferred from homology"/>
<dbReference type="RefSeq" id="WP_063677086.1">
    <property type="nucleotide sequence ID" value="NZ_LSEF01000026.1"/>
</dbReference>
<evidence type="ECO:0000256" key="5">
    <source>
        <dbReference type="ARBA" id="ARBA00022801"/>
    </source>
</evidence>
<dbReference type="GO" id="GO:0005975">
    <property type="term" value="P:carbohydrate metabolic process"/>
    <property type="evidence" value="ECO:0007669"/>
    <property type="project" value="InterPro"/>
</dbReference>
<sequence length="257" mass="27887">MLASAATALIAAAPPESAPACARKDALGTARVLAIDAKTYPRVGLNSFPQSLPLADHEVVLTFDDGPQPPYTQELLAALAQECVRATFFLVGKSSAAVPELVRRAAAQGHTIAHHTWSHPMLSKISVAQAKEDIDRGIAADEMALNGASRTTPSTPFFRFPYFASTPAMLDLLQSRGIIVFGADVWASDWEEMTADQELKLVTKRLDESGKGIILFHDPKAHTAAMMPVFLRYLHDNGYHVVHIVPELTPQRNADTH</sequence>
<feature type="domain" description="NodB homology" evidence="7">
    <location>
        <begin position="57"/>
        <end position="242"/>
    </location>
</feature>
<dbReference type="AlphaFoldDB" id="A0A176ZFB4"/>
<evidence type="ECO:0000256" key="4">
    <source>
        <dbReference type="ARBA" id="ARBA00022723"/>
    </source>
</evidence>
<evidence type="ECO:0000256" key="1">
    <source>
        <dbReference type="ARBA" id="ARBA00003236"/>
    </source>
</evidence>
<name>A0A176ZFB4_9BRAD</name>
<dbReference type="PANTHER" id="PTHR10587:SF133">
    <property type="entry name" value="CHITIN DEACETYLASE 1-RELATED"/>
    <property type="match status" value="1"/>
</dbReference>
<dbReference type="InterPro" id="IPR002509">
    <property type="entry name" value="NODB_dom"/>
</dbReference>
<evidence type="ECO:0000313" key="8">
    <source>
        <dbReference type="EMBL" id="OAF19258.1"/>
    </source>
</evidence>
<keyword evidence="9" id="KW-1185">Reference proteome</keyword>
<evidence type="ECO:0000313" key="9">
    <source>
        <dbReference type="Proteomes" id="UP000077173"/>
    </source>
</evidence>
<dbReference type="GO" id="GO:0016020">
    <property type="term" value="C:membrane"/>
    <property type="evidence" value="ECO:0007669"/>
    <property type="project" value="TreeGrafter"/>
</dbReference>
<dbReference type="SUPFAM" id="SSF88713">
    <property type="entry name" value="Glycoside hydrolase/deacetylase"/>
    <property type="match status" value="1"/>
</dbReference>
<evidence type="ECO:0000256" key="6">
    <source>
        <dbReference type="ARBA" id="ARBA00032976"/>
    </source>
</evidence>
<dbReference type="PROSITE" id="PS51677">
    <property type="entry name" value="NODB"/>
    <property type="match status" value="1"/>
</dbReference>
<dbReference type="InterPro" id="IPR050248">
    <property type="entry name" value="Polysacc_deacetylase_ArnD"/>
</dbReference>
<keyword evidence="4" id="KW-0479">Metal-binding</keyword>
<evidence type="ECO:0000256" key="3">
    <source>
        <dbReference type="ARBA" id="ARBA00020071"/>
    </source>
</evidence>
<evidence type="ECO:0000259" key="7">
    <source>
        <dbReference type="PROSITE" id="PS51677"/>
    </source>
</evidence>
<dbReference type="CDD" id="cd10917">
    <property type="entry name" value="CE4_NodB_like_6s_7s"/>
    <property type="match status" value="1"/>
</dbReference>
<comment type="function">
    <text evidence="1">Is involved in generating a small heat-stable compound (Nod), an acylated oligomer of N-acetylglucosamine, that stimulates mitosis in various plant protoplasts.</text>
</comment>
<keyword evidence="5" id="KW-0378">Hydrolase</keyword>
<dbReference type="GO" id="GO:0016810">
    <property type="term" value="F:hydrolase activity, acting on carbon-nitrogen (but not peptide) bonds"/>
    <property type="evidence" value="ECO:0007669"/>
    <property type="project" value="InterPro"/>
</dbReference>
<accession>A0A176ZFB4</accession>
<dbReference type="InterPro" id="IPR011330">
    <property type="entry name" value="Glyco_hydro/deAcase_b/a-brl"/>
</dbReference>
<gene>
    <name evidence="8" type="ORF">AXW67_37710</name>
</gene>
<organism evidence="8 9">
    <name type="scientific">Bradyrhizobium neotropicale</name>
    <dbReference type="NCBI Taxonomy" id="1497615"/>
    <lineage>
        <taxon>Bacteria</taxon>
        <taxon>Pseudomonadati</taxon>
        <taxon>Pseudomonadota</taxon>
        <taxon>Alphaproteobacteria</taxon>
        <taxon>Hyphomicrobiales</taxon>
        <taxon>Nitrobacteraceae</taxon>
        <taxon>Bradyrhizobium</taxon>
    </lineage>
</organism>
<comment type="similarity">
    <text evidence="2">Belongs to the polysaccharide deacetylase family.</text>
</comment>
<dbReference type="Proteomes" id="UP000077173">
    <property type="component" value="Unassembled WGS sequence"/>
</dbReference>
<reference evidence="8 9" key="1">
    <citation type="submission" date="2016-02" db="EMBL/GenBank/DDBJ databases">
        <title>Draft genome sequence of the strain BR 10247T Bradyrhizobium neotropicale isolated from nodules of Centrolobium paraense.</title>
        <authorList>
            <person name="Simoes-Araujo J.L."/>
            <person name="Barauna A.C."/>
            <person name="Silva K."/>
            <person name="Zilli J.E."/>
        </authorList>
    </citation>
    <scope>NUCLEOTIDE SEQUENCE [LARGE SCALE GENOMIC DNA]</scope>
    <source>
        <strain evidence="8 9">BR 10247</strain>
    </source>
</reference>
<dbReference type="Gene3D" id="3.20.20.370">
    <property type="entry name" value="Glycoside hydrolase/deacetylase"/>
    <property type="match status" value="1"/>
</dbReference>
<dbReference type="PANTHER" id="PTHR10587">
    <property type="entry name" value="GLYCOSYL TRANSFERASE-RELATED"/>
    <property type="match status" value="1"/>
</dbReference>
<protein>
    <recommendedName>
        <fullName evidence="3">Chitooligosaccharide deacetylase</fullName>
    </recommendedName>
    <alternativeName>
        <fullName evidence="6">Nodulation protein B</fullName>
    </alternativeName>
</protein>